<feature type="domain" description="Methylated-DNA-[protein]-cysteine S-methyltransferase DNA binding" evidence="10">
    <location>
        <begin position="71"/>
        <end position="149"/>
    </location>
</feature>
<dbReference type="InterPro" id="IPR036388">
    <property type="entry name" value="WH-like_DNA-bd_sf"/>
</dbReference>
<dbReference type="OrthoDB" id="9802228at2"/>
<gene>
    <name evidence="12" type="ORF">BEN30_01665</name>
</gene>
<dbReference type="InterPro" id="IPR036217">
    <property type="entry name" value="MethylDNA_cys_MeTrfase_DNAb"/>
</dbReference>
<dbReference type="SUPFAM" id="SSF46767">
    <property type="entry name" value="Methylated DNA-protein cysteine methyltransferase, C-terminal domain"/>
    <property type="match status" value="1"/>
</dbReference>
<evidence type="ECO:0000256" key="6">
    <source>
        <dbReference type="ARBA" id="ARBA00022763"/>
    </source>
</evidence>
<reference evidence="13" key="1">
    <citation type="submission" date="2016-07" db="EMBL/GenBank/DDBJ databases">
        <authorList>
            <person name="Florea S."/>
            <person name="Webb J.S."/>
            <person name="Jaromczyk J."/>
            <person name="Schardl C.L."/>
        </authorList>
    </citation>
    <scope>NUCLEOTIDE SEQUENCE [LARGE SCALE GENOMIC DNA]</scope>
    <source>
        <strain evidence="13">MV-1</strain>
    </source>
</reference>
<dbReference type="Pfam" id="PF01035">
    <property type="entry name" value="DNA_binding_1"/>
    <property type="match status" value="1"/>
</dbReference>
<dbReference type="HAMAP" id="MF_00772">
    <property type="entry name" value="OGT"/>
    <property type="match status" value="1"/>
</dbReference>
<evidence type="ECO:0000313" key="12">
    <source>
        <dbReference type="EMBL" id="OEJ64127.1"/>
    </source>
</evidence>
<dbReference type="SUPFAM" id="SSF53155">
    <property type="entry name" value="Methylated DNA-protein cysteine methyltransferase domain"/>
    <property type="match status" value="1"/>
</dbReference>
<dbReference type="EMBL" id="MCGG01000078">
    <property type="protein sequence ID" value="OEJ64127.1"/>
    <property type="molecule type" value="Genomic_DNA"/>
</dbReference>
<dbReference type="CDD" id="cd06445">
    <property type="entry name" value="ATase"/>
    <property type="match status" value="1"/>
</dbReference>
<organism evidence="12 13">
    <name type="scientific">Magnetovibrio blakemorei</name>
    <dbReference type="NCBI Taxonomy" id="28181"/>
    <lineage>
        <taxon>Bacteria</taxon>
        <taxon>Pseudomonadati</taxon>
        <taxon>Pseudomonadota</taxon>
        <taxon>Alphaproteobacteria</taxon>
        <taxon>Rhodospirillales</taxon>
        <taxon>Magnetovibrionaceae</taxon>
        <taxon>Magnetovibrio</taxon>
    </lineage>
</organism>
<evidence type="ECO:0000259" key="10">
    <source>
        <dbReference type="Pfam" id="PF01035"/>
    </source>
</evidence>
<evidence type="ECO:0000256" key="5">
    <source>
        <dbReference type="ARBA" id="ARBA00022679"/>
    </source>
</evidence>
<evidence type="ECO:0000256" key="2">
    <source>
        <dbReference type="ARBA" id="ARBA00008711"/>
    </source>
</evidence>
<dbReference type="PROSITE" id="PS00374">
    <property type="entry name" value="MGMT"/>
    <property type="match status" value="1"/>
</dbReference>
<dbReference type="PANTHER" id="PTHR10815:SF13">
    <property type="entry name" value="METHYLATED-DNA--PROTEIN-CYSTEINE METHYLTRANSFERASE"/>
    <property type="match status" value="1"/>
</dbReference>
<dbReference type="PANTHER" id="PTHR10815">
    <property type="entry name" value="METHYLATED-DNA--PROTEIN-CYSTEINE METHYLTRANSFERASE"/>
    <property type="match status" value="1"/>
</dbReference>
<evidence type="ECO:0000256" key="4">
    <source>
        <dbReference type="ARBA" id="ARBA00022603"/>
    </source>
</evidence>
<dbReference type="RefSeq" id="WP_069959474.1">
    <property type="nucleotide sequence ID" value="NZ_MCGG01000078.1"/>
</dbReference>
<comment type="miscellaneous">
    <text evidence="9">This enzyme catalyzes only one turnover and therefore is not strictly catalytic. According to one definition, an enzyme is a biocatalyst that acts repeatedly and over many reaction cycles.</text>
</comment>
<comment type="subcellular location">
    <subcellularLocation>
        <location evidence="9">Cytoplasm</location>
    </subcellularLocation>
</comment>
<keyword evidence="13" id="KW-1185">Reference proteome</keyword>
<dbReference type="AlphaFoldDB" id="A0A1E5Q3J3"/>
<evidence type="ECO:0000313" key="13">
    <source>
        <dbReference type="Proteomes" id="UP000095347"/>
    </source>
</evidence>
<dbReference type="Gene3D" id="1.10.10.10">
    <property type="entry name" value="Winged helix-like DNA-binding domain superfamily/Winged helix DNA-binding domain"/>
    <property type="match status" value="1"/>
</dbReference>
<comment type="caution">
    <text evidence="12">The sequence shown here is derived from an EMBL/GenBank/DDBJ whole genome shotgun (WGS) entry which is preliminary data.</text>
</comment>
<comment type="catalytic activity">
    <reaction evidence="1 9">
        <text>a 4-O-methyl-thymidine in DNA + L-cysteinyl-[protein] = a thymidine in DNA + S-methyl-L-cysteinyl-[protein]</text>
        <dbReference type="Rhea" id="RHEA:53428"/>
        <dbReference type="Rhea" id="RHEA-COMP:10131"/>
        <dbReference type="Rhea" id="RHEA-COMP:10132"/>
        <dbReference type="Rhea" id="RHEA-COMP:13555"/>
        <dbReference type="Rhea" id="RHEA-COMP:13556"/>
        <dbReference type="ChEBI" id="CHEBI:29950"/>
        <dbReference type="ChEBI" id="CHEBI:82612"/>
        <dbReference type="ChEBI" id="CHEBI:137386"/>
        <dbReference type="ChEBI" id="CHEBI:137387"/>
        <dbReference type="EC" id="2.1.1.63"/>
    </reaction>
</comment>
<dbReference type="STRING" id="28181.BEN30_01665"/>
<dbReference type="FunFam" id="1.10.10.10:FF:000214">
    <property type="entry name" value="Methylated-DNA--protein-cysteine methyltransferase"/>
    <property type="match status" value="1"/>
</dbReference>
<dbReference type="InterPro" id="IPR036631">
    <property type="entry name" value="MGMT_N_sf"/>
</dbReference>
<keyword evidence="6 9" id="KW-0227">DNA damage</keyword>
<dbReference type="NCBIfam" id="TIGR00589">
    <property type="entry name" value="ogt"/>
    <property type="match status" value="1"/>
</dbReference>
<keyword evidence="5 9" id="KW-0808">Transferase</keyword>
<comment type="catalytic activity">
    <reaction evidence="8 9">
        <text>a 6-O-methyl-2'-deoxyguanosine in DNA + L-cysteinyl-[protein] = S-methyl-L-cysteinyl-[protein] + a 2'-deoxyguanosine in DNA</text>
        <dbReference type="Rhea" id="RHEA:24000"/>
        <dbReference type="Rhea" id="RHEA-COMP:10131"/>
        <dbReference type="Rhea" id="RHEA-COMP:10132"/>
        <dbReference type="Rhea" id="RHEA-COMP:11367"/>
        <dbReference type="Rhea" id="RHEA-COMP:11368"/>
        <dbReference type="ChEBI" id="CHEBI:29950"/>
        <dbReference type="ChEBI" id="CHEBI:82612"/>
        <dbReference type="ChEBI" id="CHEBI:85445"/>
        <dbReference type="ChEBI" id="CHEBI:85448"/>
        <dbReference type="EC" id="2.1.1.63"/>
    </reaction>
</comment>
<sequence>MQTLCLKTVLGDLTLFEHDGKIMALDWGHGMDAPRVTDCAPLCQVAEALRRYFKSGQEEFIKLPLEAHGTAFQRQVWGEMQKIPPGQVKTYGQIAKILNSSPRAVGTACGANPLPILIPCHRVVGQNGLGGYSGGDGLDTKTSLLRLEGYL</sequence>
<protein>
    <recommendedName>
        <fullName evidence="9">Methylated-DNA--protein-cysteine methyltransferase</fullName>
        <ecNumber evidence="9">2.1.1.63</ecNumber>
    </recommendedName>
    <alternativeName>
        <fullName evidence="9">6-O-methylguanine-DNA methyltransferase</fullName>
        <shortName evidence="9">MGMT</shortName>
    </alternativeName>
    <alternativeName>
        <fullName evidence="9">O-6-methylguanine-DNA-alkyltransferase</fullName>
    </alternativeName>
</protein>
<evidence type="ECO:0000256" key="7">
    <source>
        <dbReference type="ARBA" id="ARBA00023204"/>
    </source>
</evidence>
<dbReference type="Pfam" id="PF02870">
    <property type="entry name" value="Methyltransf_1N"/>
    <property type="match status" value="1"/>
</dbReference>
<dbReference type="InterPro" id="IPR014048">
    <property type="entry name" value="MethylDNA_cys_MeTrfase_DNA-bd"/>
</dbReference>
<comment type="similarity">
    <text evidence="2 9">Belongs to the MGMT family.</text>
</comment>
<dbReference type="Proteomes" id="UP000095347">
    <property type="component" value="Unassembled WGS sequence"/>
</dbReference>
<feature type="active site" description="Nucleophile; methyl group acceptor" evidence="9">
    <location>
        <position position="120"/>
    </location>
</feature>
<dbReference type="InterPro" id="IPR023546">
    <property type="entry name" value="MGMT"/>
</dbReference>
<name>A0A1E5Q3J3_9PROT</name>
<keyword evidence="3 9" id="KW-0963">Cytoplasm</keyword>
<accession>A0A1E5Q3J3</accession>
<dbReference type="GO" id="GO:0005737">
    <property type="term" value="C:cytoplasm"/>
    <property type="evidence" value="ECO:0007669"/>
    <property type="project" value="UniProtKB-SubCell"/>
</dbReference>
<dbReference type="GO" id="GO:0032259">
    <property type="term" value="P:methylation"/>
    <property type="evidence" value="ECO:0007669"/>
    <property type="project" value="UniProtKB-KW"/>
</dbReference>
<evidence type="ECO:0000256" key="1">
    <source>
        <dbReference type="ARBA" id="ARBA00001286"/>
    </source>
</evidence>
<evidence type="ECO:0000256" key="8">
    <source>
        <dbReference type="ARBA" id="ARBA00049348"/>
    </source>
</evidence>
<comment type="function">
    <text evidence="9">Involved in the cellular defense against the biological effects of O6-methylguanine (O6-MeG) and O4-methylthymine (O4-MeT) in DNA. Repairs the methylated nucleobase in DNA by stoichiometrically transferring the methyl group to a cysteine residue in the enzyme. This is a suicide reaction: the enzyme is irreversibly inactivated.</text>
</comment>
<evidence type="ECO:0000256" key="9">
    <source>
        <dbReference type="HAMAP-Rule" id="MF_00772"/>
    </source>
</evidence>
<feature type="domain" description="Methylguanine DNA methyltransferase ribonuclease-like" evidence="11">
    <location>
        <begin position="6"/>
        <end position="66"/>
    </location>
</feature>
<proteinExistence type="inferred from homology"/>
<evidence type="ECO:0000259" key="11">
    <source>
        <dbReference type="Pfam" id="PF02870"/>
    </source>
</evidence>
<keyword evidence="7 9" id="KW-0234">DNA repair</keyword>
<dbReference type="EC" id="2.1.1.63" evidence="9"/>
<dbReference type="GO" id="GO:0003908">
    <property type="term" value="F:methylated-DNA-[protein]-cysteine S-methyltransferase activity"/>
    <property type="evidence" value="ECO:0007669"/>
    <property type="project" value="UniProtKB-UniRule"/>
</dbReference>
<dbReference type="InterPro" id="IPR001497">
    <property type="entry name" value="MethylDNA_cys_MeTrfase_AS"/>
</dbReference>
<dbReference type="InterPro" id="IPR008332">
    <property type="entry name" value="MethylG_MeTrfase_N"/>
</dbReference>
<dbReference type="GO" id="GO:0006307">
    <property type="term" value="P:DNA alkylation repair"/>
    <property type="evidence" value="ECO:0007669"/>
    <property type="project" value="UniProtKB-UniRule"/>
</dbReference>
<evidence type="ECO:0000256" key="3">
    <source>
        <dbReference type="ARBA" id="ARBA00022490"/>
    </source>
</evidence>
<keyword evidence="4 9" id="KW-0489">Methyltransferase</keyword>